<accession>A0A9W7BFH4</accession>
<dbReference type="AlphaFoldDB" id="A0A9W7BFH4"/>
<evidence type="ECO:0000313" key="3">
    <source>
        <dbReference type="EMBL" id="GMH85210.1"/>
    </source>
</evidence>
<evidence type="ECO:0000256" key="1">
    <source>
        <dbReference type="ARBA" id="ARBA00022801"/>
    </source>
</evidence>
<proteinExistence type="predicted"/>
<dbReference type="Proteomes" id="UP001165085">
    <property type="component" value="Unassembled WGS sequence"/>
</dbReference>
<dbReference type="SUPFAM" id="SSF55811">
    <property type="entry name" value="Nudix"/>
    <property type="match status" value="1"/>
</dbReference>
<organism evidence="3 4">
    <name type="scientific">Triparma strigata</name>
    <dbReference type="NCBI Taxonomy" id="1606541"/>
    <lineage>
        <taxon>Eukaryota</taxon>
        <taxon>Sar</taxon>
        <taxon>Stramenopiles</taxon>
        <taxon>Ochrophyta</taxon>
        <taxon>Bolidophyceae</taxon>
        <taxon>Parmales</taxon>
        <taxon>Triparmaceae</taxon>
        <taxon>Triparma</taxon>
    </lineage>
</organism>
<reference evidence="4" key="1">
    <citation type="journal article" date="2023" name="Commun. Biol.">
        <title>Genome analysis of Parmales, the sister group of diatoms, reveals the evolutionary specialization of diatoms from phago-mixotrophs to photoautotrophs.</title>
        <authorList>
            <person name="Ban H."/>
            <person name="Sato S."/>
            <person name="Yoshikawa S."/>
            <person name="Yamada K."/>
            <person name="Nakamura Y."/>
            <person name="Ichinomiya M."/>
            <person name="Sato N."/>
            <person name="Blanc-Mathieu R."/>
            <person name="Endo H."/>
            <person name="Kuwata A."/>
            <person name="Ogata H."/>
        </authorList>
    </citation>
    <scope>NUCLEOTIDE SEQUENCE [LARGE SCALE GENOMIC DNA]</scope>
    <source>
        <strain evidence="4">NIES 3701</strain>
    </source>
</reference>
<dbReference type="EMBL" id="BRXY01000300">
    <property type="protein sequence ID" value="GMH85210.1"/>
    <property type="molecule type" value="Genomic_DNA"/>
</dbReference>
<comment type="caution">
    <text evidence="3">The sequence shown here is derived from an EMBL/GenBank/DDBJ whole genome shotgun (WGS) entry which is preliminary data.</text>
</comment>
<name>A0A9W7BFH4_9STRA</name>
<evidence type="ECO:0000259" key="2">
    <source>
        <dbReference type="PROSITE" id="PS51462"/>
    </source>
</evidence>
<keyword evidence="1" id="KW-0378">Hydrolase</keyword>
<protein>
    <recommendedName>
        <fullName evidence="2">Nudix hydrolase domain-containing protein</fullName>
    </recommendedName>
</protein>
<dbReference type="OrthoDB" id="447842at2759"/>
<dbReference type="PROSITE" id="PS51462">
    <property type="entry name" value="NUDIX"/>
    <property type="match status" value="1"/>
</dbReference>
<keyword evidence="4" id="KW-1185">Reference proteome</keyword>
<dbReference type="PROSITE" id="PS00893">
    <property type="entry name" value="NUDIX_BOX"/>
    <property type="match status" value="1"/>
</dbReference>
<feature type="domain" description="Nudix hydrolase" evidence="2">
    <location>
        <begin position="117"/>
        <end position="287"/>
    </location>
</feature>
<sequence length="301" mass="33724">MARPSPLRHPRLPRLSLRSNKHSWKIGLVPLLMLWVLFCVIVLSELSSVIHHPSDEFRKTTISIPSPSNSVFKGAPWTSPLLKDRTVLHETAFARCEIHSVYSEDRKEIQSDWMWFDEVDHVNVIVFDQSSNEFVFFKQKKYALESESLAVVGGFHAPGETGFEACRREVKEELGYTSRKELDSILSTTTPYDPEQDDGWLVLGRYRTAANRGGGFLTACFLRDAVPIPENLQSLAGFEGLGEGKGIIGDEAGQKDGEAQHIVRMSLPEITQAVLNGKFQEVKWTATFALALLHIHTSSST</sequence>
<gene>
    <name evidence="3" type="ORF">TrST_g10918</name>
</gene>
<dbReference type="GO" id="GO:0016787">
    <property type="term" value="F:hydrolase activity"/>
    <property type="evidence" value="ECO:0007669"/>
    <property type="project" value="UniProtKB-KW"/>
</dbReference>
<dbReference type="InterPro" id="IPR020084">
    <property type="entry name" value="NUDIX_hydrolase_CS"/>
</dbReference>
<dbReference type="InterPro" id="IPR000086">
    <property type="entry name" value="NUDIX_hydrolase_dom"/>
</dbReference>
<dbReference type="Pfam" id="PF00293">
    <property type="entry name" value="NUDIX"/>
    <property type="match status" value="1"/>
</dbReference>
<evidence type="ECO:0000313" key="4">
    <source>
        <dbReference type="Proteomes" id="UP001165085"/>
    </source>
</evidence>
<dbReference type="InterPro" id="IPR015797">
    <property type="entry name" value="NUDIX_hydrolase-like_dom_sf"/>
</dbReference>
<dbReference type="Gene3D" id="3.90.79.10">
    <property type="entry name" value="Nucleoside Triphosphate Pyrophosphohydrolase"/>
    <property type="match status" value="1"/>
</dbReference>